<name>A0ABR3Y7Q0_9PEZI</name>
<evidence type="ECO:0000256" key="9">
    <source>
        <dbReference type="SAM" id="MobiDB-lite"/>
    </source>
</evidence>
<feature type="domain" description="RNase III" evidence="10">
    <location>
        <begin position="1135"/>
        <end position="1331"/>
    </location>
</feature>
<organism evidence="14 15">
    <name type="scientific">Phialemonium thermophilum</name>
    <dbReference type="NCBI Taxonomy" id="223376"/>
    <lineage>
        <taxon>Eukaryota</taxon>
        <taxon>Fungi</taxon>
        <taxon>Dikarya</taxon>
        <taxon>Ascomycota</taxon>
        <taxon>Pezizomycotina</taxon>
        <taxon>Sordariomycetes</taxon>
        <taxon>Sordariomycetidae</taxon>
        <taxon>Cephalothecales</taxon>
        <taxon>Cephalothecaceae</taxon>
        <taxon>Phialemonium</taxon>
    </lineage>
</organism>
<dbReference type="InterPro" id="IPR036389">
    <property type="entry name" value="RNase_III_sf"/>
</dbReference>
<evidence type="ECO:0000313" key="15">
    <source>
        <dbReference type="Proteomes" id="UP001586593"/>
    </source>
</evidence>
<feature type="domain" description="Helicase C-terminal" evidence="12">
    <location>
        <begin position="408"/>
        <end position="581"/>
    </location>
</feature>
<evidence type="ECO:0000256" key="6">
    <source>
        <dbReference type="ARBA" id="ARBA00022840"/>
    </source>
</evidence>
<keyword evidence="4" id="KW-0378">Hydrolase</keyword>
<evidence type="ECO:0000259" key="11">
    <source>
        <dbReference type="PROSITE" id="PS51192"/>
    </source>
</evidence>
<dbReference type="Gene3D" id="3.30.160.380">
    <property type="entry name" value="Dicer dimerisation domain"/>
    <property type="match status" value="1"/>
</dbReference>
<evidence type="ECO:0008006" key="16">
    <source>
        <dbReference type="Google" id="ProtNLM"/>
    </source>
</evidence>
<dbReference type="SUPFAM" id="SSF69065">
    <property type="entry name" value="RNase III domain-like"/>
    <property type="match status" value="2"/>
</dbReference>
<feature type="compositionally biased region" description="Acidic residues" evidence="9">
    <location>
        <begin position="12"/>
        <end position="23"/>
    </location>
</feature>
<dbReference type="InterPro" id="IPR027417">
    <property type="entry name" value="P-loop_NTPase"/>
</dbReference>
<dbReference type="Pfam" id="PF03368">
    <property type="entry name" value="Dicer_dimer"/>
    <property type="match status" value="1"/>
</dbReference>
<dbReference type="SMART" id="SM00487">
    <property type="entry name" value="DEXDc"/>
    <property type="match status" value="1"/>
</dbReference>
<proteinExistence type="inferred from homology"/>
<dbReference type="PANTHER" id="PTHR14950:SF37">
    <property type="entry name" value="ENDORIBONUCLEASE DICER"/>
    <property type="match status" value="1"/>
</dbReference>
<comment type="similarity">
    <text evidence="8">Belongs to the helicase family. Dicer subfamily.</text>
</comment>
<keyword evidence="8" id="KW-0694">RNA-binding</keyword>
<feature type="domain" description="Helicase ATP-binding" evidence="11">
    <location>
        <begin position="69"/>
        <end position="245"/>
    </location>
</feature>
<dbReference type="SUPFAM" id="SSF52540">
    <property type="entry name" value="P-loop containing nucleoside triphosphate hydrolases"/>
    <property type="match status" value="1"/>
</dbReference>
<keyword evidence="7" id="KW-0051">Antiviral defense</keyword>
<dbReference type="SMART" id="SM00490">
    <property type="entry name" value="HELICc"/>
    <property type="match status" value="1"/>
</dbReference>
<keyword evidence="3" id="KW-0547">Nucleotide-binding</keyword>
<evidence type="ECO:0000256" key="7">
    <source>
        <dbReference type="ARBA" id="ARBA00023118"/>
    </source>
</evidence>
<keyword evidence="15" id="KW-1185">Reference proteome</keyword>
<evidence type="ECO:0000256" key="2">
    <source>
        <dbReference type="ARBA" id="ARBA00022737"/>
    </source>
</evidence>
<evidence type="ECO:0000259" key="13">
    <source>
        <dbReference type="PROSITE" id="PS51327"/>
    </source>
</evidence>
<dbReference type="InterPro" id="IPR038248">
    <property type="entry name" value="Dicer_dimer_sf"/>
</dbReference>
<evidence type="ECO:0000259" key="10">
    <source>
        <dbReference type="PROSITE" id="PS50142"/>
    </source>
</evidence>
<sequence length="1440" mass="163386">MLCHDIDSTSSDSDEGEDLPLLDEDTHPKTPVSDIQYGFISDSHISPDISQCKDGRLGAMEIRAYQQEMLEKSMERNIIVAMDTGSGKTEIAILRIQKELERSRKLVWFLASKVVLACQQFDKIKERIPSAQCKLLCGSDDVKTWSNQRTWDAVLQNIQVVVSTYQILFDAVKHSFVRLSALSLIVFDEAHNCRGLDPGGRIMIEYYWPSKTGGQDVPHILGLTASPAGSGIEDLETLERTLDAVCRSPTRHRDELLTRVNHPVMRVISYRTVKSSSLSDGFTPNMRSLSRMCQDLDISRDPIILHLQTENTERAREQLEKAIMKNSTFALIQLRRIFKRSVVLCQELGPWAADYYLDEVISRILTRRDSGGFAGDELRAREMRYLAGVLEELPRQPPTSDIDTLSNKVKELLRVLLSFQGEPVGIVFVEQRVTTAVLSYFLSRHREIRSRYRVGAMVGTSVVSGRREDFTDLGSANHIESLEKFRNGKVNLLIATSVLEEGIDVPSCNLVVCFDKPDGLRNFIQRRGRARMRVSELVLLVDDQSQAVAQEWHILEQDMKRRYEDEMRRLDHIRALEDSDDTDYPVYNVPVTGTCLTIDDAKSHLEHFCRTITARKYVDSSPYYIIKHVREVENLVQATVQLPVSLPPELRKVEGIRPWRSEKNACKDAAFQAYVQLHRAGLINDHLLPFHGVDSLREPEVRPGKTTVKEQLDPWPSVAQAWRCSGARQYRRRLMFANGVGTDAAEFELVLPVSIPDLPQLVLYWDPDTYWTVEMADELEPGLGSTDADDTGTLLSMAFGHRWPVEQRDHIVRFVARGVSLSIGDIGRDEFRLSHFEDSKETRLVRDPENESHPHFFESLLSTKPPLELVRRPYRGFEDAPEVGSYVVVKNWPKKAGYFRQPVRQQHKPSGKPYHRVLPATRAKVDGAPAIYAYFGMFIPSILHALEVHLVASELMNVQLEALQLTNLPLIATAICTPAARMPTDYERIEFLGDAILKLCVTGHCLAKHPDWPERFLSLMKDQFVANSTLSKAACMFGLDRFIITKPLTLRGWRPMYVDDVEGSSSITRTRELSTKTLADVVEALIGVSYLEGSLPKALSCISLFLPQERWETIETTRTVLYEAAPADMPLPVTMEPLEMLLGYTFRKKSLLVEAMTHSSYNVPGTIACLERLEFLGDAILDYVVVSRLLNLPSEQIPVAQSQMHLLRTALVNGDFTGFLTMFWSVTLARNDVVPDGANEGSREDRDEHPVIIKPTSVELPLWSFLRFSSTDMAAAQKVTRLRYLELRDSIAEEMQRGKFYPWALLARLRPQKFYADVFESILGAVWADSGSFDEVEAVLERAGVLPYMRRLLNDEVHILHPKEELSRLAGPLEVKYLDEVEELEDGTRRVASKVTIGDRVVASVVECLNREEAWIRVAERAIEYYRSQGGHWKDEAKDV</sequence>
<evidence type="ECO:0000259" key="12">
    <source>
        <dbReference type="PROSITE" id="PS51194"/>
    </source>
</evidence>
<keyword evidence="2" id="KW-0677">Repeat</keyword>
<dbReference type="Pfam" id="PF00636">
    <property type="entry name" value="Ribonuclease_3"/>
    <property type="match status" value="2"/>
</dbReference>
<evidence type="ECO:0000256" key="4">
    <source>
        <dbReference type="ARBA" id="ARBA00022801"/>
    </source>
</evidence>
<evidence type="ECO:0000256" key="3">
    <source>
        <dbReference type="ARBA" id="ARBA00022741"/>
    </source>
</evidence>
<dbReference type="InterPro" id="IPR005034">
    <property type="entry name" value="Dicer_dimerisation"/>
</dbReference>
<dbReference type="PROSITE" id="PS51194">
    <property type="entry name" value="HELICASE_CTER"/>
    <property type="match status" value="1"/>
</dbReference>
<dbReference type="Pfam" id="PF00271">
    <property type="entry name" value="Helicase_C"/>
    <property type="match status" value="1"/>
</dbReference>
<dbReference type="PROSITE" id="PS51192">
    <property type="entry name" value="HELICASE_ATP_BIND_1"/>
    <property type="match status" value="1"/>
</dbReference>
<reference evidence="14 15" key="1">
    <citation type="journal article" date="2024" name="Commun. Biol.">
        <title>Comparative genomic analysis of thermophilic fungi reveals convergent evolutionary adaptations and gene losses.</title>
        <authorList>
            <person name="Steindorff A.S."/>
            <person name="Aguilar-Pontes M.V."/>
            <person name="Robinson A.J."/>
            <person name="Andreopoulos B."/>
            <person name="LaButti K."/>
            <person name="Kuo A."/>
            <person name="Mondo S."/>
            <person name="Riley R."/>
            <person name="Otillar R."/>
            <person name="Haridas S."/>
            <person name="Lipzen A."/>
            <person name="Grimwood J."/>
            <person name="Schmutz J."/>
            <person name="Clum A."/>
            <person name="Reid I.D."/>
            <person name="Moisan M.C."/>
            <person name="Butler G."/>
            <person name="Nguyen T.T.M."/>
            <person name="Dewar K."/>
            <person name="Conant G."/>
            <person name="Drula E."/>
            <person name="Henrissat B."/>
            <person name="Hansel C."/>
            <person name="Singer S."/>
            <person name="Hutchinson M.I."/>
            <person name="de Vries R.P."/>
            <person name="Natvig D.O."/>
            <person name="Powell A.J."/>
            <person name="Tsang A."/>
            <person name="Grigoriev I.V."/>
        </authorList>
    </citation>
    <scope>NUCLEOTIDE SEQUENCE [LARGE SCALE GENOMIC DNA]</scope>
    <source>
        <strain evidence="14 15">ATCC 24622</strain>
    </source>
</reference>
<keyword evidence="5" id="KW-0347">Helicase</keyword>
<protein>
    <recommendedName>
        <fullName evidence="16">Dicer-like protein 2</fullName>
    </recommendedName>
</protein>
<dbReference type="PROSITE" id="PS51327">
    <property type="entry name" value="DICER_DSRBF"/>
    <property type="match status" value="1"/>
</dbReference>
<dbReference type="InterPro" id="IPR014001">
    <property type="entry name" value="Helicase_ATP-bd"/>
</dbReference>
<dbReference type="Proteomes" id="UP001586593">
    <property type="component" value="Unassembled WGS sequence"/>
</dbReference>
<keyword evidence="6" id="KW-0067">ATP-binding</keyword>
<evidence type="ECO:0000313" key="14">
    <source>
        <dbReference type="EMBL" id="KAL1884331.1"/>
    </source>
</evidence>
<dbReference type="Pfam" id="PF00270">
    <property type="entry name" value="DEAD"/>
    <property type="match status" value="1"/>
</dbReference>
<keyword evidence="1" id="KW-0930">Antiviral protein</keyword>
<gene>
    <name evidence="14" type="ORF">VTK73DRAFT_25</name>
</gene>
<evidence type="ECO:0000256" key="5">
    <source>
        <dbReference type="ARBA" id="ARBA00022806"/>
    </source>
</evidence>
<evidence type="ECO:0000256" key="1">
    <source>
        <dbReference type="ARBA" id="ARBA00022721"/>
    </source>
</evidence>
<dbReference type="PANTHER" id="PTHR14950">
    <property type="entry name" value="DICER-RELATED"/>
    <property type="match status" value="1"/>
</dbReference>
<dbReference type="SMART" id="SM00535">
    <property type="entry name" value="RIBOc"/>
    <property type="match status" value="2"/>
</dbReference>
<accession>A0ABR3Y7Q0</accession>
<dbReference type="CDD" id="cd00593">
    <property type="entry name" value="RIBOc"/>
    <property type="match status" value="2"/>
</dbReference>
<comment type="caution">
    <text evidence="14">The sequence shown here is derived from an EMBL/GenBank/DDBJ whole genome shotgun (WGS) entry which is preliminary data.</text>
</comment>
<evidence type="ECO:0000256" key="8">
    <source>
        <dbReference type="PROSITE-ProRule" id="PRU00657"/>
    </source>
</evidence>
<feature type="domain" description="RNase III" evidence="10">
    <location>
        <begin position="963"/>
        <end position="1094"/>
    </location>
</feature>
<dbReference type="PROSITE" id="PS00517">
    <property type="entry name" value="RNASE_3_1"/>
    <property type="match status" value="1"/>
</dbReference>
<dbReference type="InterPro" id="IPR001650">
    <property type="entry name" value="Helicase_C-like"/>
</dbReference>
<dbReference type="Gene3D" id="1.10.1520.10">
    <property type="entry name" value="Ribonuclease III domain"/>
    <property type="match status" value="2"/>
</dbReference>
<dbReference type="Gene3D" id="3.40.50.300">
    <property type="entry name" value="P-loop containing nucleotide triphosphate hydrolases"/>
    <property type="match status" value="2"/>
</dbReference>
<feature type="domain" description="Dicer dsRNA-binding fold" evidence="13">
    <location>
        <begin position="601"/>
        <end position="697"/>
    </location>
</feature>
<dbReference type="EMBL" id="JAZHXJ010000001">
    <property type="protein sequence ID" value="KAL1884331.1"/>
    <property type="molecule type" value="Genomic_DNA"/>
</dbReference>
<dbReference type="InterPro" id="IPR011545">
    <property type="entry name" value="DEAD/DEAH_box_helicase_dom"/>
</dbReference>
<dbReference type="PROSITE" id="PS50142">
    <property type="entry name" value="RNASE_3_2"/>
    <property type="match status" value="2"/>
</dbReference>
<dbReference type="InterPro" id="IPR000999">
    <property type="entry name" value="RNase_III_dom"/>
</dbReference>
<feature type="region of interest" description="Disordered" evidence="9">
    <location>
        <begin position="1"/>
        <end position="30"/>
    </location>
</feature>